<dbReference type="InterPro" id="IPR023830">
    <property type="entry name" value="Peptidase_S8A_PatG"/>
</dbReference>
<evidence type="ECO:0000256" key="3">
    <source>
        <dbReference type="ARBA" id="ARBA00022801"/>
    </source>
</evidence>
<dbReference type="InterPro" id="IPR050131">
    <property type="entry name" value="Peptidase_S8_subtilisin-like"/>
</dbReference>
<gene>
    <name evidence="10" type="ORF">GIW81_00300</name>
</gene>
<feature type="domain" description="PatG C-terminal" evidence="9">
    <location>
        <begin position="518"/>
        <end position="623"/>
    </location>
</feature>
<sequence>MPSPVVADEWMSRLPGLDRLWSVTRGRSEVRIAVLDGPADDASLSQAAVAASGVVEHGTHVQSIIAGSSDAIVPGLAPGCTVFSVPIFDADGKGVPTCTQERLANGIHAALEGRANIINISAAQEADLLSLSGELSAALQAAQESDVLVVAATGNHGCACDTIPASVPGVLAVGAHGPDGAPLLSSNWGPNHRAQGLTAPGRDVAGACVGGGLCRASGTSFATATVSGIAGLLMSVDVEAGLKPSGARIRKILLGSTVRPNPADVELAGAHLAGRLDLSRALTQLRASSEYRQSREGTVQISSLPDGRVDEPAPPSGKKASARKAERAAAATSDGVAPSALVPAHEDCGCGGSGGECSCSGSGDEKKPQLVYAIGRLGVSFISQARRDSIWRVVNGPREGDLKPITNAALQSLFKEQPFQAQSVIWTLSRSEVAMYAIVPSGAFAAETYRWLVNEWKDADVEFASIPGILAGQVPLYDGQLVDVVVPDLRGMYSWQTKRYVKALRDARKKADVDLSPERLDREIERFFGKIYFSIRNRGRSPEERAINAAATNAFNISPVIEQAGEEGLTLRDIGVERSPLNRPGSEYYDVLLTFFDPRNREVAPMRARFTIDVSDTVPVPIGDPVIWYEY</sequence>
<evidence type="ECO:0000259" key="7">
    <source>
        <dbReference type="Pfam" id="PF00082"/>
    </source>
</evidence>
<dbReference type="InterPro" id="IPR040483">
    <property type="entry name" value="PatG_dom"/>
</dbReference>
<comment type="similarity">
    <text evidence="1 5">Belongs to the peptidase S8 family.</text>
</comment>
<comment type="caution">
    <text evidence="5">Lacks conserved residue(s) required for the propagation of feature annotation.</text>
</comment>
<evidence type="ECO:0000256" key="4">
    <source>
        <dbReference type="ARBA" id="ARBA00022825"/>
    </source>
</evidence>
<comment type="caution">
    <text evidence="10">The sequence shown here is derived from an EMBL/GenBank/DDBJ whole genome shotgun (WGS) entry which is preliminary data.</text>
</comment>
<dbReference type="Pfam" id="PF18065">
    <property type="entry name" value="PatG_C"/>
    <property type="match status" value="1"/>
</dbReference>
<dbReference type="GO" id="GO:0006508">
    <property type="term" value="P:proteolysis"/>
    <property type="evidence" value="ECO:0007669"/>
    <property type="project" value="UniProtKB-KW"/>
</dbReference>
<proteinExistence type="inferred from homology"/>
<dbReference type="PANTHER" id="PTHR43806:SF11">
    <property type="entry name" value="CEREVISIN-RELATED"/>
    <property type="match status" value="1"/>
</dbReference>
<dbReference type="PROSITE" id="PS51892">
    <property type="entry name" value="SUBTILASE"/>
    <property type="match status" value="1"/>
</dbReference>
<dbReference type="Pfam" id="PF18047">
    <property type="entry name" value="PatG_D"/>
    <property type="match status" value="1"/>
</dbReference>
<evidence type="ECO:0000256" key="2">
    <source>
        <dbReference type="ARBA" id="ARBA00022670"/>
    </source>
</evidence>
<dbReference type="EMBL" id="WMBQ01000001">
    <property type="protein sequence ID" value="MTD92774.1"/>
    <property type="molecule type" value="Genomic_DNA"/>
</dbReference>
<feature type="region of interest" description="Disordered" evidence="6">
    <location>
        <begin position="289"/>
        <end position="336"/>
    </location>
</feature>
<dbReference type="RefSeq" id="WP_154737365.1">
    <property type="nucleotide sequence ID" value="NZ_WMBQ01000001.1"/>
</dbReference>
<dbReference type="GO" id="GO:0004252">
    <property type="term" value="F:serine-type endopeptidase activity"/>
    <property type="evidence" value="ECO:0007669"/>
    <property type="project" value="InterPro"/>
</dbReference>
<dbReference type="InterPro" id="IPR000209">
    <property type="entry name" value="Peptidase_S8/S53_dom"/>
</dbReference>
<dbReference type="Gene3D" id="3.40.50.200">
    <property type="entry name" value="Peptidase S8/S53 domain"/>
    <property type="match status" value="1"/>
</dbReference>
<evidence type="ECO:0000256" key="6">
    <source>
        <dbReference type="SAM" id="MobiDB-lite"/>
    </source>
</evidence>
<dbReference type="SUPFAM" id="SSF52743">
    <property type="entry name" value="Subtilisin-like"/>
    <property type="match status" value="1"/>
</dbReference>
<keyword evidence="4" id="KW-0720">Serine protease</keyword>
<protein>
    <submittedName>
        <fullName evidence="10">PatA/PatG family cyanobactin maturation protease</fullName>
    </submittedName>
</protein>
<reference evidence="10 11" key="1">
    <citation type="submission" date="2019-11" db="EMBL/GenBank/DDBJ databases">
        <title>Identification of a novel strain.</title>
        <authorList>
            <person name="Xu Q."/>
            <person name="Wang G."/>
        </authorList>
    </citation>
    <scope>NUCLEOTIDE SEQUENCE [LARGE SCALE GENOMIC DNA]</scope>
    <source>
        <strain evidence="11">xq</strain>
    </source>
</reference>
<evidence type="ECO:0000259" key="8">
    <source>
        <dbReference type="Pfam" id="PF18047"/>
    </source>
</evidence>
<dbReference type="AlphaFoldDB" id="A0A6I3KD76"/>
<keyword evidence="3" id="KW-0378">Hydrolase</keyword>
<evidence type="ECO:0000256" key="1">
    <source>
        <dbReference type="ARBA" id="ARBA00011073"/>
    </source>
</evidence>
<feature type="domain" description="PatG" evidence="8">
    <location>
        <begin position="371"/>
        <end position="455"/>
    </location>
</feature>
<keyword evidence="2 10" id="KW-0645">Protease</keyword>
<dbReference type="Pfam" id="PF00082">
    <property type="entry name" value="Peptidase_S8"/>
    <property type="match status" value="1"/>
</dbReference>
<dbReference type="GO" id="GO:0005615">
    <property type="term" value="C:extracellular space"/>
    <property type="evidence" value="ECO:0007669"/>
    <property type="project" value="TreeGrafter"/>
</dbReference>
<accession>A0A6I3KD76</accession>
<dbReference type="PANTHER" id="PTHR43806">
    <property type="entry name" value="PEPTIDASE S8"/>
    <property type="match status" value="1"/>
</dbReference>
<dbReference type="InterPro" id="IPR036852">
    <property type="entry name" value="Peptidase_S8/S53_dom_sf"/>
</dbReference>
<dbReference type="InterPro" id="IPR040636">
    <property type="entry name" value="PatG_C"/>
</dbReference>
<name>A0A6I3KD76_9HYPH</name>
<feature type="compositionally biased region" description="Polar residues" evidence="6">
    <location>
        <begin position="289"/>
        <end position="303"/>
    </location>
</feature>
<organism evidence="10 11">
    <name type="scientific">Hyphomicrobium album</name>
    <dbReference type="NCBI Taxonomy" id="2665159"/>
    <lineage>
        <taxon>Bacteria</taxon>
        <taxon>Pseudomonadati</taxon>
        <taxon>Pseudomonadota</taxon>
        <taxon>Alphaproteobacteria</taxon>
        <taxon>Hyphomicrobiales</taxon>
        <taxon>Hyphomicrobiaceae</taxon>
        <taxon>Hyphomicrobium</taxon>
    </lineage>
</organism>
<evidence type="ECO:0000256" key="5">
    <source>
        <dbReference type="PROSITE-ProRule" id="PRU01240"/>
    </source>
</evidence>
<keyword evidence="11" id="KW-1185">Reference proteome</keyword>
<evidence type="ECO:0000313" key="11">
    <source>
        <dbReference type="Proteomes" id="UP000440694"/>
    </source>
</evidence>
<dbReference type="NCBIfam" id="TIGR03895">
    <property type="entry name" value="protease_PatA"/>
    <property type="match status" value="1"/>
</dbReference>
<feature type="domain" description="Peptidase S8/S53" evidence="7">
    <location>
        <begin position="55"/>
        <end position="242"/>
    </location>
</feature>
<evidence type="ECO:0000313" key="10">
    <source>
        <dbReference type="EMBL" id="MTD92774.1"/>
    </source>
</evidence>
<dbReference type="Proteomes" id="UP000440694">
    <property type="component" value="Unassembled WGS sequence"/>
</dbReference>
<evidence type="ECO:0000259" key="9">
    <source>
        <dbReference type="Pfam" id="PF18065"/>
    </source>
</evidence>